<dbReference type="STRING" id="497965.Cyan7822_1868"/>
<dbReference type="AlphaFoldDB" id="E0U9Q1"/>
<dbReference type="InterPro" id="IPR025194">
    <property type="entry name" value="RodZ-like_C"/>
</dbReference>
<dbReference type="Pfam" id="PF13464">
    <property type="entry name" value="RodZ_C"/>
    <property type="match status" value="1"/>
</dbReference>
<evidence type="ECO:0000259" key="3">
    <source>
        <dbReference type="Pfam" id="PF13464"/>
    </source>
</evidence>
<reference evidence="5" key="1">
    <citation type="journal article" date="2011" name="MBio">
        <title>Novel metabolic attributes of the genus Cyanothece, comprising a group of unicellular nitrogen-fixing Cyanobacteria.</title>
        <authorList>
            <person name="Bandyopadhyay A."/>
            <person name="Elvitigala T."/>
            <person name="Welsh E."/>
            <person name="Stockel J."/>
            <person name="Liberton M."/>
            <person name="Min H."/>
            <person name="Sherman L.A."/>
            <person name="Pakrasi H.B."/>
        </authorList>
    </citation>
    <scope>NUCLEOTIDE SEQUENCE [LARGE SCALE GENOMIC DNA]</scope>
    <source>
        <strain evidence="5">PCC 7822</strain>
    </source>
</reference>
<gene>
    <name evidence="4" type="ordered locus">Cyan7822_1868</name>
</gene>
<dbReference type="PANTHER" id="PTHR34475:SF1">
    <property type="entry name" value="CYTOSKELETON PROTEIN RODZ"/>
    <property type="match status" value="1"/>
</dbReference>
<dbReference type="Pfam" id="PF13413">
    <property type="entry name" value="HTH_25"/>
    <property type="match status" value="1"/>
</dbReference>
<evidence type="ECO:0000256" key="1">
    <source>
        <dbReference type="SAM" id="MobiDB-lite"/>
    </source>
</evidence>
<keyword evidence="5" id="KW-1185">Reference proteome</keyword>
<dbReference type="RefSeq" id="WP_013321958.1">
    <property type="nucleotide sequence ID" value="NC_014501.1"/>
</dbReference>
<dbReference type="InterPro" id="IPR010982">
    <property type="entry name" value="Lambda_DNA-bd_dom_sf"/>
</dbReference>
<dbReference type="eggNOG" id="COG1426">
    <property type="taxonomic scope" value="Bacteria"/>
</dbReference>
<proteinExistence type="predicted"/>
<dbReference type="OrthoDB" id="422634at2"/>
<dbReference type="KEGG" id="cyj:Cyan7822_1868"/>
<sequence>MFRKKPKINPRDEQLAKLQEIGSKLHQIRTEQDISLETVTKQTRIPKRLLKAIEAGDLEGLPEPIYVRGLIKRFADFLGLEGTPIARSFPVYLTSIPSRGSFYLRLPGLQLRPIHLYFLYILLVIFSVRGISHILKQSALEVSRQENPSHPQQQQPSPHQVPPSATANNPSDRPVVVNLKLKEECWLKVVVDGKTEFEGMLPQGTHRTWIANKQLTVRAGNAGGVLITFNEDQPRQLGKPGQMQEITFNAKPSL</sequence>
<dbReference type="Proteomes" id="UP000008206">
    <property type="component" value="Chromosome"/>
</dbReference>
<feature type="transmembrane region" description="Helical" evidence="2">
    <location>
        <begin position="114"/>
        <end position="135"/>
    </location>
</feature>
<keyword evidence="2" id="KW-1133">Transmembrane helix</keyword>
<dbReference type="InterPro" id="IPR050400">
    <property type="entry name" value="Bact_Cytoskel_RodZ"/>
</dbReference>
<name>E0U9Q1_GLOV7</name>
<evidence type="ECO:0000313" key="4">
    <source>
        <dbReference type="EMBL" id="ADN13852.1"/>
    </source>
</evidence>
<protein>
    <recommendedName>
        <fullName evidence="3">Cytoskeleton protein RodZ-like C-terminal domain-containing protein</fullName>
    </recommendedName>
</protein>
<dbReference type="Gene3D" id="1.10.260.40">
    <property type="entry name" value="lambda repressor-like DNA-binding domains"/>
    <property type="match status" value="1"/>
</dbReference>
<accession>E0U9Q1</accession>
<feature type="compositionally biased region" description="Low complexity" evidence="1">
    <location>
        <begin position="148"/>
        <end position="164"/>
    </location>
</feature>
<evidence type="ECO:0000313" key="5">
    <source>
        <dbReference type="Proteomes" id="UP000008206"/>
    </source>
</evidence>
<feature type="region of interest" description="Disordered" evidence="1">
    <location>
        <begin position="142"/>
        <end position="172"/>
    </location>
</feature>
<dbReference type="EMBL" id="CP002198">
    <property type="protein sequence ID" value="ADN13852.1"/>
    <property type="molecule type" value="Genomic_DNA"/>
</dbReference>
<evidence type="ECO:0000256" key="2">
    <source>
        <dbReference type="SAM" id="Phobius"/>
    </source>
</evidence>
<keyword evidence="2" id="KW-0812">Transmembrane</keyword>
<feature type="domain" description="Cytoskeleton protein RodZ-like C-terminal" evidence="3">
    <location>
        <begin position="179"/>
        <end position="247"/>
    </location>
</feature>
<dbReference type="PANTHER" id="PTHR34475">
    <property type="match status" value="1"/>
</dbReference>
<dbReference type="GO" id="GO:0003677">
    <property type="term" value="F:DNA binding"/>
    <property type="evidence" value="ECO:0007669"/>
    <property type="project" value="InterPro"/>
</dbReference>
<organism evidence="4 5">
    <name type="scientific">Gloeothece verrucosa (strain PCC 7822)</name>
    <name type="common">Cyanothece sp. (strain PCC 7822)</name>
    <dbReference type="NCBI Taxonomy" id="497965"/>
    <lineage>
        <taxon>Bacteria</taxon>
        <taxon>Bacillati</taxon>
        <taxon>Cyanobacteriota</taxon>
        <taxon>Cyanophyceae</taxon>
        <taxon>Oscillatoriophycideae</taxon>
        <taxon>Chroococcales</taxon>
        <taxon>Aphanothecaceae</taxon>
        <taxon>Gloeothece</taxon>
        <taxon>Gloeothece verrucosa</taxon>
    </lineage>
</organism>
<dbReference type="HOGENOM" id="CLU_047530_1_1_3"/>
<keyword evidence="2" id="KW-0472">Membrane</keyword>